<dbReference type="Gene3D" id="3.40.50.1000">
    <property type="entry name" value="HAD superfamily/HAD-like"/>
    <property type="match status" value="1"/>
</dbReference>
<reference evidence="2" key="1">
    <citation type="journal article" date="2019" name="Int. J. Syst. Evol. Microbiol.">
        <title>The Global Catalogue of Microorganisms (GCM) 10K type strain sequencing project: providing services to taxonomists for standard genome sequencing and annotation.</title>
        <authorList>
            <consortium name="The Broad Institute Genomics Platform"/>
            <consortium name="The Broad Institute Genome Sequencing Center for Infectious Disease"/>
            <person name="Wu L."/>
            <person name="Ma J."/>
        </authorList>
    </citation>
    <scope>NUCLEOTIDE SEQUENCE [LARGE SCALE GENOMIC DNA]</scope>
    <source>
        <strain evidence="2">NBRC 103166</strain>
    </source>
</reference>
<protein>
    <submittedName>
        <fullName evidence="1">Haloacid dehalogenase</fullName>
    </submittedName>
</protein>
<keyword evidence="2" id="KW-1185">Reference proteome</keyword>
<dbReference type="InterPro" id="IPR036412">
    <property type="entry name" value="HAD-like_sf"/>
</dbReference>
<dbReference type="NCBIfam" id="TIGR01484">
    <property type="entry name" value="HAD-SF-IIB"/>
    <property type="match status" value="1"/>
</dbReference>
<dbReference type="Gene3D" id="3.30.1240.10">
    <property type="match status" value="1"/>
</dbReference>
<dbReference type="RefSeq" id="WP_284205195.1">
    <property type="nucleotide sequence ID" value="NZ_BSPQ01000018.1"/>
</dbReference>
<dbReference type="PANTHER" id="PTHR10000">
    <property type="entry name" value="PHOSPHOSERINE PHOSPHATASE"/>
    <property type="match status" value="1"/>
</dbReference>
<dbReference type="SUPFAM" id="SSF56784">
    <property type="entry name" value="HAD-like"/>
    <property type="match status" value="1"/>
</dbReference>
<name>A0ABQ6E3Y4_9GAMM</name>
<accession>A0ABQ6E3Y4</accession>
<proteinExistence type="predicted"/>
<dbReference type="InterPro" id="IPR023214">
    <property type="entry name" value="HAD_sf"/>
</dbReference>
<dbReference type="EMBL" id="BSPQ01000018">
    <property type="protein sequence ID" value="GLS92099.1"/>
    <property type="molecule type" value="Genomic_DNA"/>
</dbReference>
<evidence type="ECO:0000313" key="1">
    <source>
        <dbReference type="EMBL" id="GLS92099.1"/>
    </source>
</evidence>
<comment type="caution">
    <text evidence="1">The sequence shown here is derived from an EMBL/GenBank/DDBJ whole genome shotgun (WGS) entry which is preliminary data.</text>
</comment>
<dbReference type="InterPro" id="IPR006379">
    <property type="entry name" value="HAD-SF_hydro_IIB"/>
</dbReference>
<dbReference type="Proteomes" id="UP001157353">
    <property type="component" value="Unassembled WGS sequence"/>
</dbReference>
<dbReference type="PANTHER" id="PTHR10000:SF8">
    <property type="entry name" value="HAD SUPERFAMILY HYDROLASE-LIKE, TYPE 3"/>
    <property type="match status" value="1"/>
</dbReference>
<sequence>MKLIASDYDKTFHRHDAQDLQINLNAVDTWRENGNMFAISTGRDVASMMHEKKVRNIDYDYLVALNGSLVVDAANNVLFKKTFEDKLARDLVDMLKLSMGDELIVSNGFDGCNQTNRTASLTNDVAREIFERNSKIYSKSIETALDNEVLLIGCWSDNFEMAVMLREEILSKYGTQVEVFLNLNYINIVPKGISKASGVEVVVKHIGIDEQAVAVIGDDLNDIPMLERFNGYAVNNARPEAKAVALKVYDSVAELIQRMS</sequence>
<evidence type="ECO:0000313" key="2">
    <source>
        <dbReference type="Proteomes" id="UP001157353"/>
    </source>
</evidence>
<dbReference type="Pfam" id="PF08282">
    <property type="entry name" value="Hydrolase_3"/>
    <property type="match status" value="1"/>
</dbReference>
<organism evidence="1 2">
    <name type="scientific">Psychromonas marina</name>
    <dbReference type="NCBI Taxonomy" id="88364"/>
    <lineage>
        <taxon>Bacteria</taxon>
        <taxon>Pseudomonadati</taxon>
        <taxon>Pseudomonadota</taxon>
        <taxon>Gammaproteobacteria</taxon>
        <taxon>Alteromonadales</taxon>
        <taxon>Psychromonadaceae</taxon>
        <taxon>Psychromonas</taxon>
    </lineage>
</organism>
<gene>
    <name evidence="1" type="ORF">GCM10007916_31690</name>
</gene>